<evidence type="ECO:0000313" key="1">
    <source>
        <dbReference type="EMBL" id="PWN51927.1"/>
    </source>
</evidence>
<dbReference type="EMBL" id="KZ819807">
    <property type="protein sequence ID" value="PWN51927.1"/>
    <property type="molecule type" value="Genomic_DNA"/>
</dbReference>
<evidence type="ECO:0000313" key="2">
    <source>
        <dbReference type="Proteomes" id="UP000245626"/>
    </source>
</evidence>
<name>A0ACD0P1M9_9BASI</name>
<organism evidence="1 2">
    <name type="scientific">Violaceomyces palustris</name>
    <dbReference type="NCBI Taxonomy" id="1673888"/>
    <lineage>
        <taxon>Eukaryota</taxon>
        <taxon>Fungi</taxon>
        <taxon>Dikarya</taxon>
        <taxon>Basidiomycota</taxon>
        <taxon>Ustilaginomycotina</taxon>
        <taxon>Ustilaginomycetes</taxon>
        <taxon>Violaceomycetales</taxon>
        <taxon>Violaceomycetaceae</taxon>
        <taxon>Violaceomyces</taxon>
    </lineage>
</organism>
<accession>A0ACD0P1M9</accession>
<protein>
    <submittedName>
        <fullName evidence="1">Uncharacterized protein</fullName>
    </submittedName>
</protein>
<reference evidence="1 2" key="1">
    <citation type="journal article" date="2018" name="Mol. Biol. Evol.">
        <title>Broad Genomic Sampling Reveals a Smut Pathogenic Ancestry of the Fungal Clade Ustilaginomycotina.</title>
        <authorList>
            <person name="Kijpornyongpan T."/>
            <person name="Mondo S.J."/>
            <person name="Barry K."/>
            <person name="Sandor L."/>
            <person name="Lee J."/>
            <person name="Lipzen A."/>
            <person name="Pangilinan J."/>
            <person name="LaButti K."/>
            <person name="Hainaut M."/>
            <person name="Henrissat B."/>
            <person name="Grigoriev I.V."/>
            <person name="Spatafora J.W."/>
            <person name="Aime M.C."/>
        </authorList>
    </citation>
    <scope>NUCLEOTIDE SEQUENCE [LARGE SCALE GENOMIC DNA]</scope>
    <source>
        <strain evidence="1 2">SA 807</strain>
    </source>
</reference>
<feature type="non-terminal residue" evidence="1">
    <location>
        <position position="724"/>
    </location>
</feature>
<sequence>MGVTTTARLPTISAQSIPALFNHLQSHHNAKVISRWSITIRSFRAVPVPIPADQEDASDKPSSSSSALSSSVNENGHSDAKVTKLTNPRTMWQVTFSEYPGVVFVLVEDMGRKSRATIRNEWEDECEKFEADFKEWRRIERLRLKKLRQRERASNQKEVDSDQDGARETTNVTGAQEVAEKGGETLHERREDLATASQAFAETTTTSEQVTMAGASAEDRTRIEKASSAVSTFEKRQDETEDLQKAIPPPDLPKLKLPSHTRFTLSTLSSSLPLLVNKLSLPAPLGAPSGTAGPGAWVPRGTAVNIEGVVMQLGTALFGDSSGSSGPSSVVNEDASGSSDWKVRVGSVVAGGGRSAGAVIEAEFLPLTDPTPTSAFLQNFVQSLFPPHLLGMPSSSATSSISQAPNLHAPPRQSVRPGFWSTGDPVNSSPYGQNLSTPRLASFSNPSTIIGGSMLGGHVTMSDGGVLMDPDQRSGAPYLSSSLGGSHMVAAQNNFMPTTAPYPSSTAFDAGLLNGVGTNALGDASSFPMMATGSAPPIAGMGISNGFAGMRHQQQLQQQSLQHSQQQQQGPLIISNLPDNLWQEVLPTSAKEWGGMMEKNFQEDFLECLKKSKSGQREVGRNQQSNSESGRGDIDVAKEERKRNSDPHEGDETDGAAPKKPRRDQTLSHSPFLFPAFSDATTPLKEPTALKELLPTLVHSKSPALGDQSKGNEARGEAGSSLQD</sequence>
<gene>
    <name evidence="1" type="ORF">IE53DRAFT_385671</name>
</gene>
<proteinExistence type="predicted"/>
<dbReference type="Proteomes" id="UP000245626">
    <property type="component" value="Unassembled WGS sequence"/>
</dbReference>
<keyword evidence="2" id="KW-1185">Reference proteome</keyword>